<dbReference type="Gene3D" id="3.40.190.290">
    <property type="match status" value="1"/>
</dbReference>
<dbReference type="AlphaFoldDB" id="A0A556A9J8"/>
<evidence type="ECO:0000259" key="6">
    <source>
        <dbReference type="PROSITE" id="PS50931"/>
    </source>
</evidence>
<protein>
    <submittedName>
        <fullName evidence="7">LysR family transcriptional regulator</fullName>
    </submittedName>
</protein>
<name>A0A556A9J8_9BURK</name>
<organism evidence="7 8">
    <name type="scientific">Verticiella sediminum</name>
    <dbReference type="NCBI Taxonomy" id="1247510"/>
    <lineage>
        <taxon>Bacteria</taxon>
        <taxon>Pseudomonadati</taxon>
        <taxon>Pseudomonadota</taxon>
        <taxon>Betaproteobacteria</taxon>
        <taxon>Burkholderiales</taxon>
        <taxon>Alcaligenaceae</taxon>
        <taxon>Verticiella</taxon>
    </lineage>
</organism>
<comment type="caution">
    <text evidence="7">The sequence shown here is derived from an EMBL/GenBank/DDBJ whole genome shotgun (WGS) entry which is preliminary data.</text>
</comment>
<dbReference type="Gene3D" id="1.10.10.10">
    <property type="entry name" value="Winged helix-like DNA-binding domain superfamily/Winged helix DNA-binding domain"/>
    <property type="match status" value="1"/>
</dbReference>
<dbReference type="SUPFAM" id="SSF46785">
    <property type="entry name" value="Winged helix' DNA-binding domain"/>
    <property type="match status" value="1"/>
</dbReference>
<dbReference type="Pfam" id="PF00126">
    <property type="entry name" value="HTH_1"/>
    <property type="match status" value="1"/>
</dbReference>
<dbReference type="PANTHER" id="PTHR30419:SF8">
    <property type="entry name" value="NITROGEN ASSIMILATION TRANSCRIPTIONAL ACTIVATOR-RELATED"/>
    <property type="match status" value="1"/>
</dbReference>
<dbReference type="OrthoDB" id="8675247at2"/>
<keyword evidence="4" id="KW-0804">Transcription</keyword>
<keyword evidence="3" id="KW-0238">DNA-binding</keyword>
<dbReference type="InterPro" id="IPR005119">
    <property type="entry name" value="LysR_subst-bd"/>
</dbReference>
<dbReference type="InterPro" id="IPR036390">
    <property type="entry name" value="WH_DNA-bd_sf"/>
</dbReference>
<dbReference type="GO" id="GO:0005829">
    <property type="term" value="C:cytosol"/>
    <property type="evidence" value="ECO:0007669"/>
    <property type="project" value="TreeGrafter"/>
</dbReference>
<keyword evidence="2" id="KW-0805">Transcription regulation</keyword>
<dbReference type="SUPFAM" id="SSF53850">
    <property type="entry name" value="Periplasmic binding protein-like II"/>
    <property type="match status" value="1"/>
</dbReference>
<evidence type="ECO:0000256" key="4">
    <source>
        <dbReference type="ARBA" id="ARBA00023163"/>
    </source>
</evidence>
<evidence type="ECO:0000313" key="7">
    <source>
        <dbReference type="EMBL" id="TSH89550.1"/>
    </source>
</evidence>
<evidence type="ECO:0000256" key="2">
    <source>
        <dbReference type="ARBA" id="ARBA00023015"/>
    </source>
</evidence>
<dbReference type="InterPro" id="IPR036388">
    <property type="entry name" value="WH-like_DNA-bd_sf"/>
</dbReference>
<dbReference type="CDD" id="cd05466">
    <property type="entry name" value="PBP2_LTTR_substrate"/>
    <property type="match status" value="1"/>
</dbReference>
<dbReference type="PROSITE" id="PS50931">
    <property type="entry name" value="HTH_LYSR"/>
    <property type="match status" value="1"/>
</dbReference>
<evidence type="ECO:0000313" key="8">
    <source>
        <dbReference type="Proteomes" id="UP000318405"/>
    </source>
</evidence>
<feature type="region of interest" description="Disordered" evidence="5">
    <location>
        <begin position="1"/>
        <end position="20"/>
    </location>
</feature>
<comment type="similarity">
    <text evidence="1">Belongs to the LysR transcriptional regulatory family.</text>
</comment>
<sequence length="353" mass="37471">MLTARTSASAPEPPAGPPQAVVVCARVARGPGRRRGPQPGGKAGNGLSPAPALAAMNLTIKQLKVFVAVYDARSFTVAAASLNMTQSAISKVCRELEDRVDCQLFDRSSRTLVPLEGAHALYRSALDILASVKVAERSLDSLKSMEHGQLNVTASTLIMYGLVTPTVRDFHNAHPGIRVELFELPTADGIEHILSGAVDLGLVSLGEPHPKIDHQVVYESRMWVACAATHPLAACASVPLPKLLDYRHIGLRKVYGFGRGVEKVFQDLGQTPEAVNIDCGTLLSGLALARDGLGIVIIPGYIVGLAHSLGLAALPVQSEAIVHRLSLAYRSSAWLSPAALDFIEILKRVGQPG</sequence>
<dbReference type="EMBL" id="VLTJ01000040">
    <property type="protein sequence ID" value="TSH89550.1"/>
    <property type="molecule type" value="Genomic_DNA"/>
</dbReference>
<dbReference type="Pfam" id="PF03466">
    <property type="entry name" value="LysR_substrate"/>
    <property type="match status" value="1"/>
</dbReference>
<dbReference type="PRINTS" id="PR00039">
    <property type="entry name" value="HTHLYSR"/>
</dbReference>
<gene>
    <name evidence="7" type="ORF">FOZ76_23485</name>
</gene>
<keyword evidence="8" id="KW-1185">Reference proteome</keyword>
<evidence type="ECO:0000256" key="5">
    <source>
        <dbReference type="SAM" id="MobiDB-lite"/>
    </source>
</evidence>
<dbReference type="GO" id="GO:0003700">
    <property type="term" value="F:DNA-binding transcription factor activity"/>
    <property type="evidence" value="ECO:0007669"/>
    <property type="project" value="InterPro"/>
</dbReference>
<dbReference type="Proteomes" id="UP000318405">
    <property type="component" value="Unassembled WGS sequence"/>
</dbReference>
<feature type="domain" description="HTH lysR-type" evidence="6">
    <location>
        <begin position="58"/>
        <end position="115"/>
    </location>
</feature>
<evidence type="ECO:0000256" key="1">
    <source>
        <dbReference type="ARBA" id="ARBA00009437"/>
    </source>
</evidence>
<dbReference type="GO" id="GO:0003677">
    <property type="term" value="F:DNA binding"/>
    <property type="evidence" value="ECO:0007669"/>
    <property type="project" value="UniProtKB-KW"/>
</dbReference>
<dbReference type="InterPro" id="IPR000847">
    <property type="entry name" value="LysR_HTH_N"/>
</dbReference>
<evidence type="ECO:0000256" key="3">
    <source>
        <dbReference type="ARBA" id="ARBA00023125"/>
    </source>
</evidence>
<dbReference type="InterPro" id="IPR050950">
    <property type="entry name" value="HTH-type_LysR_regulators"/>
</dbReference>
<proteinExistence type="inferred from homology"/>
<reference evidence="7 8" key="1">
    <citation type="submission" date="2019-07" db="EMBL/GenBank/DDBJ databases">
        <title>Qingshengfaniella alkalisoli gen. nov., sp. nov., isolated from saline soil.</title>
        <authorList>
            <person name="Xu L."/>
            <person name="Huang X.-X."/>
            <person name="Sun J.-Q."/>
        </authorList>
    </citation>
    <scope>NUCLEOTIDE SEQUENCE [LARGE SCALE GENOMIC DNA]</scope>
    <source>
        <strain evidence="7 8">DSM 27279</strain>
    </source>
</reference>
<accession>A0A556A9J8</accession>
<dbReference type="PANTHER" id="PTHR30419">
    <property type="entry name" value="HTH-TYPE TRANSCRIPTIONAL REGULATOR YBHD"/>
    <property type="match status" value="1"/>
</dbReference>